<dbReference type="STRING" id="554055.A0A2P6VDK8"/>
<dbReference type="Proteomes" id="UP000239649">
    <property type="component" value="Unassembled WGS sequence"/>
</dbReference>
<dbReference type="PRINTS" id="PR00081">
    <property type="entry name" value="GDHRDH"/>
</dbReference>
<dbReference type="Pfam" id="PF00106">
    <property type="entry name" value="adh_short"/>
    <property type="match status" value="1"/>
</dbReference>
<evidence type="ECO:0000256" key="1">
    <source>
        <dbReference type="ARBA" id="ARBA00006484"/>
    </source>
</evidence>
<keyword evidence="2" id="KW-0521">NADP</keyword>
<accession>A0A2P6VDK8</accession>
<dbReference type="AlphaFoldDB" id="A0A2P6VDK8"/>
<dbReference type="Gene3D" id="3.40.50.720">
    <property type="entry name" value="NAD(P)-binding Rossmann-like Domain"/>
    <property type="match status" value="1"/>
</dbReference>
<dbReference type="InterPro" id="IPR036291">
    <property type="entry name" value="NAD(P)-bd_dom_sf"/>
</dbReference>
<evidence type="ECO:0000313" key="6">
    <source>
        <dbReference type="Proteomes" id="UP000239649"/>
    </source>
</evidence>
<dbReference type="PANTHER" id="PTHR43963">
    <property type="entry name" value="CARBONYL REDUCTASE 1-RELATED"/>
    <property type="match status" value="1"/>
</dbReference>
<comment type="caution">
    <text evidence="5">The sequence shown here is derived from an EMBL/GenBank/DDBJ whole genome shotgun (WGS) entry which is preliminary data.</text>
</comment>
<organism evidence="5 6">
    <name type="scientific">Micractinium conductrix</name>
    <dbReference type="NCBI Taxonomy" id="554055"/>
    <lineage>
        <taxon>Eukaryota</taxon>
        <taxon>Viridiplantae</taxon>
        <taxon>Chlorophyta</taxon>
        <taxon>core chlorophytes</taxon>
        <taxon>Trebouxiophyceae</taxon>
        <taxon>Chlorellales</taxon>
        <taxon>Chlorellaceae</taxon>
        <taxon>Chlorella clade</taxon>
        <taxon>Micractinium</taxon>
    </lineage>
</organism>
<evidence type="ECO:0000256" key="4">
    <source>
        <dbReference type="RuleBase" id="RU000363"/>
    </source>
</evidence>
<evidence type="ECO:0000313" key="5">
    <source>
        <dbReference type="EMBL" id="PSC72175.1"/>
    </source>
</evidence>
<evidence type="ECO:0000256" key="2">
    <source>
        <dbReference type="ARBA" id="ARBA00022857"/>
    </source>
</evidence>
<comment type="similarity">
    <text evidence="1 4">Belongs to the short-chain dehydrogenases/reductases (SDR) family.</text>
</comment>
<dbReference type="InterPro" id="IPR002347">
    <property type="entry name" value="SDR_fam"/>
</dbReference>
<keyword evidence="6" id="KW-1185">Reference proteome</keyword>
<proteinExistence type="inferred from homology"/>
<dbReference type="SUPFAM" id="SSF51735">
    <property type="entry name" value="NAD(P)-binding Rossmann-fold domains"/>
    <property type="match status" value="1"/>
</dbReference>
<protein>
    <submittedName>
        <fullName evidence="5">Carbonyl reductase [NADPH] 1</fullName>
    </submittedName>
</protein>
<keyword evidence="3" id="KW-0560">Oxidoreductase</keyword>
<dbReference type="OrthoDB" id="1933717at2759"/>
<dbReference type="PRINTS" id="PR00080">
    <property type="entry name" value="SDRFAMILY"/>
</dbReference>
<dbReference type="GO" id="GO:0016491">
    <property type="term" value="F:oxidoreductase activity"/>
    <property type="evidence" value="ECO:0007669"/>
    <property type="project" value="UniProtKB-KW"/>
</dbReference>
<sequence>MPPFTSIVTGANQGIGLEIARQLVRRPDSRTVVAARNPERGQAAVADLKSHLPAADIRFHQLDITDADSVQLGSINALINNAGFAFKGNAFGGQEAETTLGVNYWGTKRVCTALEPLLSDGGRIINVCSAAGKLSIVRDAALRKRFEECASLQELDELADGFVAAVSLGNHRQHGWPDTMYGVSKLCEATLTRILARRLAPRCICVEAMCPGWCSTNMSSYKGPRSAAEGADTAAWLATEAPLTPGEAHFWRDRAQEGF</sequence>
<name>A0A2P6VDK8_9CHLO</name>
<dbReference type="PANTHER" id="PTHR43963:SF6">
    <property type="entry name" value="CHAIN DEHYDROGENASE FAMILY PROTEIN, PUTATIVE (AFU_ORTHOLOGUE AFUA_3G15350)-RELATED"/>
    <property type="match status" value="1"/>
</dbReference>
<dbReference type="EMBL" id="LHPF02000011">
    <property type="protein sequence ID" value="PSC72175.1"/>
    <property type="molecule type" value="Genomic_DNA"/>
</dbReference>
<gene>
    <name evidence="5" type="ORF">C2E20_4436</name>
</gene>
<reference evidence="5 6" key="1">
    <citation type="journal article" date="2018" name="Plant J.">
        <title>Genome sequences of Chlorella sorokiniana UTEX 1602 and Micractinium conductrix SAG 241.80: implications to maltose excretion by a green alga.</title>
        <authorList>
            <person name="Arriola M.B."/>
            <person name="Velmurugan N."/>
            <person name="Zhang Y."/>
            <person name="Plunkett M.H."/>
            <person name="Hondzo H."/>
            <person name="Barney B.M."/>
        </authorList>
    </citation>
    <scope>NUCLEOTIDE SEQUENCE [LARGE SCALE GENOMIC DNA]</scope>
    <source>
        <strain evidence="5 6">SAG 241.80</strain>
    </source>
</reference>
<evidence type="ECO:0000256" key="3">
    <source>
        <dbReference type="ARBA" id="ARBA00023002"/>
    </source>
</evidence>